<dbReference type="Proteomes" id="UP001433638">
    <property type="component" value="Unassembled WGS sequence"/>
</dbReference>
<accession>A0ABV1M8X9</accession>
<protein>
    <submittedName>
        <fullName evidence="1">Uncharacterized protein</fullName>
    </submittedName>
</protein>
<sequence length="57" mass="6508">MMQPSFKETLIGHVPEALAKQFRERGYSLRFIGWGMLGMPVHEVRKLQRPEPAGKVA</sequence>
<evidence type="ECO:0000313" key="2">
    <source>
        <dbReference type="Proteomes" id="UP001433638"/>
    </source>
</evidence>
<organism evidence="1 2">
    <name type="scientific">Vogesella oryzagri</name>
    <dbReference type="NCBI Taxonomy" id="3160864"/>
    <lineage>
        <taxon>Bacteria</taxon>
        <taxon>Pseudomonadati</taxon>
        <taxon>Pseudomonadota</taxon>
        <taxon>Betaproteobacteria</taxon>
        <taxon>Neisseriales</taxon>
        <taxon>Chromobacteriaceae</taxon>
        <taxon>Vogesella</taxon>
    </lineage>
</organism>
<dbReference type="RefSeq" id="WP_349590104.1">
    <property type="nucleotide sequence ID" value="NZ_JBEFLD010000009.1"/>
</dbReference>
<dbReference type="EMBL" id="JBEFLD010000009">
    <property type="protein sequence ID" value="MEQ6292185.1"/>
    <property type="molecule type" value="Genomic_DNA"/>
</dbReference>
<comment type="caution">
    <text evidence="1">The sequence shown here is derived from an EMBL/GenBank/DDBJ whole genome shotgun (WGS) entry which is preliminary data.</text>
</comment>
<evidence type="ECO:0000313" key="1">
    <source>
        <dbReference type="EMBL" id="MEQ6292185.1"/>
    </source>
</evidence>
<gene>
    <name evidence="1" type="ORF">ABNW52_16340</name>
</gene>
<keyword evidence="2" id="KW-1185">Reference proteome</keyword>
<proteinExistence type="predicted"/>
<name>A0ABV1M8X9_9NEIS</name>
<reference evidence="1" key="1">
    <citation type="submission" date="2024-06" db="EMBL/GenBank/DDBJ databases">
        <title>Genome sequence of Vogesella sp. MAHUQ-64.</title>
        <authorList>
            <person name="Huq M.A."/>
        </authorList>
    </citation>
    <scope>NUCLEOTIDE SEQUENCE</scope>
    <source>
        <strain evidence="1">MAHUQ-64</strain>
    </source>
</reference>